<gene>
    <name evidence="1" type="ORF">HYPSUDRAFT_128082</name>
</gene>
<organism evidence="1 2">
    <name type="scientific">Hypholoma sublateritium (strain FD-334 SS-4)</name>
    <dbReference type="NCBI Taxonomy" id="945553"/>
    <lineage>
        <taxon>Eukaryota</taxon>
        <taxon>Fungi</taxon>
        <taxon>Dikarya</taxon>
        <taxon>Basidiomycota</taxon>
        <taxon>Agaricomycotina</taxon>
        <taxon>Agaricomycetes</taxon>
        <taxon>Agaricomycetidae</taxon>
        <taxon>Agaricales</taxon>
        <taxon>Agaricineae</taxon>
        <taxon>Strophariaceae</taxon>
        <taxon>Hypholoma</taxon>
    </lineage>
</organism>
<keyword evidence="2" id="KW-1185">Reference proteome</keyword>
<dbReference type="Proteomes" id="UP000054270">
    <property type="component" value="Unassembled WGS sequence"/>
</dbReference>
<proteinExistence type="predicted"/>
<dbReference type="OrthoDB" id="3249150at2759"/>
<reference evidence="2" key="1">
    <citation type="submission" date="2014-04" db="EMBL/GenBank/DDBJ databases">
        <title>Evolutionary Origins and Diversification of the Mycorrhizal Mutualists.</title>
        <authorList>
            <consortium name="DOE Joint Genome Institute"/>
            <consortium name="Mycorrhizal Genomics Consortium"/>
            <person name="Kohler A."/>
            <person name="Kuo A."/>
            <person name="Nagy L.G."/>
            <person name="Floudas D."/>
            <person name="Copeland A."/>
            <person name="Barry K.W."/>
            <person name="Cichocki N."/>
            <person name="Veneault-Fourrey C."/>
            <person name="LaButti K."/>
            <person name="Lindquist E.A."/>
            <person name="Lipzen A."/>
            <person name="Lundell T."/>
            <person name="Morin E."/>
            <person name="Murat C."/>
            <person name="Riley R."/>
            <person name="Ohm R."/>
            <person name="Sun H."/>
            <person name="Tunlid A."/>
            <person name="Henrissat B."/>
            <person name="Grigoriev I.V."/>
            <person name="Hibbett D.S."/>
            <person name="Martin F."/>
        </authorList>
    </citation>
    <scope>NUCLEOTIDE SEQUENCE [LARGE SCALE GENOMIC DNA]</scope>
    <source>
        <strain evidence="2">FD-334 SS-4</strain>
    </source>
</reference>
<dbReference type="EMBL" id="KN817519">
    <property type="protein sequence ID" value="KJA29158.1"/>
    <property type="molecule type" value="Genomic_DNA"/>
</dbReference>
<accession>A0A0D2MYI5</accession>
<evidence type="ECO:0000313" key="1">
    <source>
        <dbReference type="EMBL" id="KJA29158.1"/>
    </source>
</evidence>
<protein>
    <submittedName>
        <fullName evidence="1">Uncharacterized protein</fullName>
    </submittedName>
</protein>
<dbReference type="AlphaFoldDB" id="A0A0D2MYI5"/>
<dbReference type="OMA" id="TICFPHT"/>
<sequence length="85" mass="9444">MPTCTLPFEILFEFINDTTKSSTLQLTREGEDGFSSNAIVTLQPQESISLVLNAGSAYHYLLKQDCRKAQLSCVPTICFPHTDNC</sequence>
<evidence type="ECO:0000313" key="2">
    <source>
        <dbReference type="Proteomes" id="UP000054270"/>
    </source>
</evidence>
<name>A0A0D2MYI5_HYPSF</name>